<proteinExistence type="inferred from homology"/>
<protein>
    <recommendedName>
        <fullName evidence="8">Enoyl-[acyl-carrier-protein] reductase [NADH]</fullName>
        <ecNumber evidence="8">1.3.1.9</ecNumber>
    </recommendedName>
</protein>
<keyword evidence="8 11" id="KW-0520">NAD</keyword>
<comment type="catalytic activity">
    <reaction evidence="8">
        <text>a 2,3-saturated acyl-[ACP] + NAD(+) = a (2E)-enoyl-[ACP] + NADH + H(+)</text>
        <dbReference type="Rhea" id="RHEA:10240"/>
        <dbReference type="Rhea" id="RHEA-COMP:9925"/>
        <dbReference type="Rhea" id="RHEA-COMP:9926"/>
        <dbReference type="ChEBI" id="CHEBI:15378"/>
        <dbReference type="ChEBI" id="CHEBI:57540"/>
        <dbReference type="ChEBI" id="CHEBI:57945"/>
        <dbReference type="ChEBI" id="CHEBI:78784"/>
        <dbReference type="ChEBI" id="CHEBI:78785"/>
        <dbReference type="EC" id="1.3.1.9"/>
    </reaction>
</comment>
<reference evidence="12" key="1">
    <citation type="submission" date="2020-05" db="EMBL/GenBank/DDBJ databases">
        <authorList>
            <person name="Delgado-Blas J."/>
        </authorList>
    </citation>
    <scope>NUCLEOTIDE SEQUENCE</scope>
    <source>
        <strain evidence="12">BB1454</strain>
    </source>
</reference>
<evidence type="ECO:0000256" key="10">
    <source>
        <dbReference type="PIRSR" id="PIRSR000094-2"/>
    </source>
</evidence>
<keyword evidence="5 8" id="KW-0560">Oxidoreductase</keyword>
<evidence type="ECO:0000256" key="7">
    <source>
        <dbReference type="ARBA" id="ARBA00023160"/>
    </source>
</evidence>
<comment type="pathway">
    <text evidence="1">Lipid metabolism; fatty acid biosynthesis.</text>
</comment>
<comment type="caution">
    <text evidence="12">The sequence shown here is derived from an EMBL/GenBank/DDBJ whole genome shotgun (WGS) entry which is preliminary data.</text>
</comment>
<keyword evidence="4" id="KW-0276">Fatty acid metabolism</keyword>
<dbReference type="OrthoDB" id="9803628at2"/>
<keyword evidence="3 8" id="KW-0444">Lipid biosynthesis</keyword>
<dbReference type="eggNOG" id="COG0623">
    <property type="taxonomic scope" value="Bacteria"/>
</dbReference>
<accession>A0A1B2D0Y1</accession>
<keyword evidence="7 8" id="KW-0275">Fatty acid biosynthesis</keyword>
<evidence type="ECO:0000256" key="8">
    <source>
        <dbReference type="PIRNR" id="PIRNR000094"/>
    </source>
</evidence>
<dbReference type="InterPro" id="IPR014358">
    <property type="entry name" value="Enoyl-ACP_Rdtase_NADH"/>
</dbReference>
<dbReference type="EC" id="1.3.1.9" evidence="8"/>
<dbReference type="AlphaFoldDB" id="A0A1B2D0Y1"/>
<feature type="binding site" evidence="11">
    <location>
        <begin position="197"/>
        <end position="201"/>
    </location>
    <ligand>
        <name>NAD(+)</name>
        <dbReference type="ChEBI" id="CHEBI:57540"/>
    </ligand>
</feature>
<reference evidence="13" key="2">
    <citation type="submission" date="2022-09" db="EMBL/GenBank/DDBJ databases">
        <title>Intensive care unit water sources are persistently colonized with multi-drug resistant bacteria and are the site of extensive horizontal gene transfer of antibiotic resistance genes.</title>
        <authorList>
            <person name="Diorio-Toth L."/>
        </authorList>
    </citation>
    <scope>NUCLEOTIDE SEQUENCE</scope>
    <source>
        <strain evidence="13">GD04130</strain>
    </source>
</reference>
<dbReference type="InterPro" id="IPR036291">
    <property type="entry name" value="NAD(P)-bd_dom_sf"/>
</dbReference>
<keyword evidence="6" id="KW-0443">Lipid metabolism</keyword>
<dbReference type="SUPFAM" id="SSF51735">
    <property type="entry name" value="NAD(P)-binding Rossmann-fold domains"/>
    <property type="match status" value="1"/>
</dbReference>
<evidence type="ECO:0000256" key="4">
    <source>
        <dbReference type="ARBA" id="ARBA00022832"/>
    </source>
</evidence>
<dbReference type="Proteomes" id="UP001158297">
    <property type="component" value="Unassembled WGS sequence"/>
</dbReference>
<evidence type="ECO:0000256" key="2">
    <source>
        <dbReference type="ARBA" id="ARBA00009233"/>
    </source>
</evidence>
<organism evidence="12 14">
    <name type="scientific">Comamonas aquatica</name>
    <dbReference type="NCBI Taxonomy" id="225991"/>
    <lineage>
        <taxon>Bacteria</taxon>
        <taxon>Pseudomonadati</taxon>
        <taxon>Pseudomonadota</taxon>
        <taxon>Betaproteobacteria</taxon>
        <taxon>Burkholderiales</taxon>
        <taxon>Comamonadaceae</taxon>
        <taxon>Comamonas</taxon>
    </lineage>
</organism>
<comment type="similarity">
    <text evidence="2 8">Belongs to the short-chain dehydrogenases/reductases (SDR) family. FabI subfamily.</text>
</comment>
<feature type="binding site" evidence="10">
    <location>
        <position position="101"/>
    </location>
    <ligand>
        <name>substrate</name>
    </ligand>
</feature>
<gene>
    <name evidence="12" type="primary">fabI_1</name>
    <name evidence="13" type="synonym">fabI</name>
    <name evidence="12" type="ORF">GHA_01601</name>
    <name evidence="13" type="ORF">N7330_13365</name>
</gene>
<name>A0A1B2D0Y1_9BURK</name>
<feature type="binding site" evidence="11">
    <location>
        <position position="168"/>
    </location>
    <ligand>
        <name>NAD(+)</name>
        <dbReference type="ChEBI" id="CHEBI:57540"/>
    </ligand>
</feature>
<dbReference type="GeneID" id="74939907"/>
<dbReference type="RefSeq" id="WP_042418433.1">
    <property type="nucleotide sequence ID" value="NZ_CAHPRW010000006.1"/>
</dbReference>
<dbReference type="InterPro" id="IPR002347">
    <property type="entry name" value="SDR_fam"/>
</dbReference>
<feature type="binding site" evidence="11">
    <location>
        <begin position="26"/>
        <end position="27"/>
    </location>
    <ligand>
        <name>NAD(+)</name>
        <dbReference type="ChEBI" id="CHEBI:57540"/>
    </ligand>
</feature>
<dbReference type="GO" id="GO:0006633">
    <property type="term" value="P:fatty acid biosynthetic process"/>
    <property type="evidence" value="ECO:0007669"/>
    <property type="project" value="UniProtKB-KW"/>
</dbReference>
<dbReference type="PIRSF" id="PIRSF000094">
    <property type="entry name" value="Enoyl-ACP_rdct"/>
    <property type="match status" value="1"/>
</dbReference>
<evidence type="ECO:0000313" key="12">
    <source>
        <dbReference type="EMBL" id="CAB5684428.1"/>
    </source>
</evidence>
<sequence>MQNNAAHAFSVAGKKGLVLGVANDRSIAWGCTAQARAQGAEVVASCLNDKARKWVTPLTDPIGVDLVNCNVEEPGQLEALVEHAVRKLGKLDFVIHSIAWAPLDDLHGDVVDSSREGFARAISVSCHSFAELAKLCAPHMPDGGSMLSMSYLGSGEAVPNYGLMGPVKAALESMVRYMAMELGPKNIRVHAVSPGPILTRAASGIADFDGLMASAQAKAPLQRLVTLEEIAQLSTFLCSDAASGMTGQTIYVDGGVHAVD</sequence>
<evidence type="ECO:0000256" key="3">
    <source>
        <dbReference type="ARBA" id="ARBA00022516"/>
    </source>
</evidence>
<evidence type="ECO:0000256" key="9">
    <source>
        <dbReference type="PIRSR" id="PIRSR000094-1"/>
    </source>
</evidence>
<feature type="active site" description="Proton acceptor" evidence="9">
    <location>
        <position position="161"/>
    </location>
</feature>
<evidence type="ECO:0000256" key="6">
    <source>
        <dbReference type="ARBA" id="ARBA00023098"/>
    </source>
</evidence>
<evidence type="ECO:0000256" key="1">
    <source>
        <dbReference type="ARBA" id="ARBA00005194"/>
    </source>
</evidence>
<dbReference type="PANTHER" id="PTHR43159:SF2">
    <property type="entry name" value="ENOYL-[ACYL-CARRIER-PROTEIN] REDUCTASE [NADH], CHLOROPLASTIC"/>
    <property type="match status" value="1"/>
</dbReference>
<feature type="binding site" evidence="11">
    <location>
        <position position="98"/>
    </location>
    <ligand>
        <name>NAD(+)</name>
        <dbReference type="ChEBI" id="CHEBI:57540"/>
    </ligand>
</feature>
<dbReference type="NCBIfam" id="NF005717">
    <property type="entry name" value="PRK07533.1"/>
    <property type="match status" value="1"/>
</dbReference>
<dbReference type="Proteomes" id="UP000834458">
    <property type="component" value="Unassembled WGS sequence"/>
</dbReference>
<evidence type="ECO:0000313" key="13">
    <source>
        <dbReference type="EMBL" id="MDH0364030.1"/>
    </source>
</evidence>
<feature type="binding site" evidence="11">
    <location>
        <position position="20"/>
    </location>
    <ligand>
        <name>NAD(+)</name>
        <dbReference type="ChEBI" id="CHEBI:57540"/>
    </ligand>
</feature>
<dbReference type="Gene3D" id="3.40.50.720">
    <property type="entry name" value="NAD(P)-binding Rossmann-like Domain"/>
    <property type="match status" value="1"/>
</dbReference>
<feature type="active site" description="Proton acceptor" evidence="9">
    <location>
        <position position="151"/>
    </location>
</feature>
<evidence type="ECO:0000256" key="11">
    <source>
        <dbReference type="PIRSR" id="PIRSR000094-3"/>
    </source>
</evidence>
<dbReference type="CDD" id="cd05372">
    <property type="entry name" value="ENR_SDR"/>
    <property type="match status" value="1"/>
</dbReference>
<dbReference type="GO" id="GO:0004318">
    <property type="term" value="F:enoyl-[acyl-carrier-protein] reductase (NADH) activity"/>
    <property type="evidence" value="ECO:0007669"/>
    <property type="project" value="UniProtKB-EC"/>
</dbReference>
<dbReference type="EMBL" id="CAHPSC010000018">
    <property type="protein sequence ID" value="CAB5684428.1"/>
    <property type="molecule type" value="Genomic_DNA"/>
</dbReference>
<dbReference type="PANTHER" id="PTHR43159">
    <property type="entry name" value="ENOYL-[ACYL-CARRIER-PROTEIN] REDUCTASE"/>
    <property type="match status" value="1"/>
</dbReference>
<evidence type="ECO:0000313" key="14">
    <source>
        <dbReference type="Proteomes" id="UP000834458"/>
    </source>
</evidence>
<dbReference type="Pfam" id="PF13561">
    <property type="entry name" value="adh_short_C2"/>
    <property type="match status" value="1"/>
</dbReference>
<dbReference type="EMBL" id="JAODZU010000016">
    <property type="protein sequence ID" value="MDH0364030.1"/>
    <property type="molecule type" value="Genomic_DNA"/>
</dbReference>
<dbReference type="PRINTS" id="PR00081">
    <property type="entry name" value="GDHRDH"/>
</dbReference>
<evidence type="ECO:0000256" key="5">
    <source>
        <dbReference type="ARBA" id="ARBA00023002"/>
    </source>
</evidence>